<dbReference type="AlphaFoldDB" id="I4AJY7"/>
<dbReference type="HOGENOM" id="CLU_068220_1_0_10"/>
<evidence type="ECO:0000256" key="1">
    <source>
        <dbReference type="SAM" id="SignalP"/>
    </source>
</evidence>
<reference evidence="3" key="1">
    <citation type="submission" date="2012-06" db="EMBL/GenBank/DDBJ databases">
        <title>The complete genome of Flexibacter litoralis DSM 6794.</title>
        <authorList>
            <person name="Lucas S."/>
            <person name="Copeland A."/>
            <person name="Lapidus A."/>
            <person name="Glavina del Rio T."/>
            <person name="Dalin E."/>
            <person name="Tice H."/>
            <person name="Bruce D."/>
            <person name="Goodwin L."/>
            <person name="Pitluck S."/>
            <person name="Peters L."/>
            <person name="Ovchinnikova G."/>
            <person name="Lu M."/>
            <person name="Kyrpides N."/>
            <person name="Mavromatis K."/>
            <person name="Ivanova N."/>
            <person name="Brettin T."/>
            <person name="Detter J.C."/>
            <person name="Han C."/>
            <person name="Larimer F."/>
            <person name="Land M."/>
            <person name="Hauser L."/>
            <person name="Markowitz V."/>
            <person name="Cheng J.-F."/>
            <person name="Hugenholtz P."/>
            <person name="Woyke T."/>
            <person name="Wu D."/>
            <person name="Spring S."/>
            <person name="Lang E."/>
            <person name="Kopitz M."/>
            <person name="Brambilla E."/>
            <person name="Klenk H.-P."/>
            <person name="Eisen J.A."/>
        </authorList>
    </citation>
    <scope>NUCLEOTIDE SEQUENCE [LARGE SCALE GENOMIC DNA]</scope>
    <source>
        <strain evidence="3">ATCC 23117 / DSM 6794 / NBRC 15988 / NCIMB 1366 / Sio-4</strain>
    </source>
</reference>
<dbReference type="eggNOG" id="ENOG502ZAEJ">
    <property type="taxonomic scope" value="Bacteria"/>
</dbReference>
<dbReference type="Proteomes" id="UP000006054">
    <property type="component" value="Chromosome"/>
</dbReference>
<dbReference type="Pfam" id="PF19841">
    <property type="entry name" value="GldN"/>
    <property type="match status" value="1"/>
</dbReference>
<name>I4AJY7_BERLS</name>
<gene>
    <name evidence="2" type="ordered locus">Fleli_1875</name>
</gene>
<organism evidence="2 3">
    <name type="scientific">Bernardetia litoralis (strain ATCC 23117 / DSM 6794 / NBRC 15988 / NCIMB 1366 / Fx l1 / Sio-4)</name>
    <name type="common">Flexibacter litoralis</name>
    <dbReference type="NCBI Taxonomy" id="880071"/>
    <lineage>
        <taxon>Bacteria</taxon>
        <taxon>Pseudomonadati</taxon>
        <taxon>Bacteroidota</taxon>
        <taxon>Cytophagia</taxon>
        <taxon>Cytophagales</taxon>
        <taxon>Bernardetiaceae</taxon>
        <taxon>Bernardetia</taxon>
    </lineage>
</organism>
<dbReference type="OrthoDB" id="1141916at2"/>
<proteinExistence type="predicted"/>
<evidence type="ECO:0000313" key="2">
    <source>
        <dbReference type="EMBL" id="AFM04272.1"/>
    </source>
</evidence>
<evidence type="ECO:0000313" key="3">
    <source>
        <dbReference type="Proteomes" id="UP000006054"/>
    </source>
</evidence>
<dbReference type="InterPro" id="IPR019847">
    <property type="entry name" value="Gliding_motility_assoc_GldN"/>
</dbReference>
<feature type="chain" id="PRO_5003685959" evidence="1">
    <location>
        <begin position="30"/>
        <end position="293"/>
    </location>
</feature>
<dbReference type="NCBIfam" id="TIGR03523">
    <property type="entry name" value="GldN"/>
    <property type="match status" value="1"/>
</dbReference>
<dbReference type="STRING" id="880071.Fleli_1875"/>
<dbReference type="EMBL" id="CP003345">
    <property type="protein sequence ID" value="AFM04272.1"/>
    <property type="molecule type" value="Genomic_DNA"/>
</dbReference>
<dbReference type="RefSeq" id="WP_014797724.1">
    <property type="nucleotide sequence ID" value="NC_018018.1"/>
</dbReference>
<keyword evidence="3" id="KW-1185">Reference proteome</keyword>
<protein>
    <submittedName>
        <fullName evidence="2">Gliding motility associated protein GldN</fullName>
    </submittedName>
</protein>
<sequence length="293" mass="33785" precursor="true">MKKSTKSILWAGLSVSLFSSLFITSFSNAQEYGNYANDGYNHSSVRPVHESHIMYQKSLWHRISLKEKQNRPFFATGNEITGTIINAVKLGIVRPYQNDSLATRMSEEDFLSNIKIPSDEIQYDGIEADIFNQENDNTWGDEGTWEDEETGVTAQEFYANQLYTLEIKTNVFFDKKRSRMINDIQTISIILPAEMNPQTGLEKTIATFSYKELVQNLFRDNPSAIYYNERNNQAHRNLEEAFDLMLANGTLIKYGNGKDEHIMDMYDNQHEALLASQNYDANSIEYESNLWEN</sequence>
<keyword evidence="1" id="KW-0732">Signal</keyword>
<accession>I4AJY7</accession>
<dbReference type="KEGG" id="fli:Fleli_1875"/>
<feature type="signal peptide" evidence="1">
    <location>
        <begin position="1"/>
        <end position="29"/>
    </location>
</feature>